<dbReference type="PANTHER" id="PTHR43690">
    <property type="entry name" value="NARDILYSIN"/>
    <property type="match status" value="1"/>
</dbReference>
<feature type="domain" description="Peptidase M16 C-terminal" evidence="10">
    <location>
        <begin position="262"/>
        <end position="429"/>
    </location>
</feature>
<keyword evidence="5" id="KW-0862">Zinc</keyword>
<evidence type="ECO:0000256" key="2">
    <source>
        <dbReference type="ARBA" id="ARBA00022670"/>
    </source>
</evidence>
<evidence type="ECO:0000313" key="14">
    <source>
        <dbReference type="Proteomes" id="UP000736335"/>
    </source>
</evidence>
<dbReference type="AlphaFoldDB" id="A0A9P6L1N1"/>
<dbReference type="GO" id="GO:0046872">
    <property type="term" value="F:metal ion binding"/>
    <property type="evidence" value="ECO:0007669"/>
    <property type="project" value="UniProtKB-KW"/>
</dbReference>
<dbReference type="InterPro" id="IPR054734">
    <property type="entry name" value="PqqF-like_C_4"/>
</dbReference>
<dbReference type="InterPro" id="IPR032632">
    <property type="entry name" value="Peptidase_M16_M"/>
</dbReference>
<reference evidence="13" key="2">
    <citation type="submission" date="2020-11" db="EMBL/GenBank/DDBJ databases">
        <authorList>
            <consortium name="DOE Joint Genome Institute"/>
            <person name="Kuo A."/>
            <person name="Miyauchi S."/>
            <person name="Kiss E."/>
            <person name="Drula E."/>
            <person name="Kohler A."/>
            <person name="Sanchez-Garcia M."/>
            <person name="Andreopoulos B."/>
            <person name="Barry K.W."/>
            <person name="Bonito G."/>
            <person name="Buee M."/>
            <person name="Carver A."/>
            <person name="Chen C."/>
            <person name="Cichocki N."/>
            <person name="Clum A."/>
            <person name="Culley D."/>
            <person name="Crous P.W."/>
            <person name="Fauchery L."/>
            <person name="Girlanda M."/>
            <person name="Hayes R."/>
            <person name="Keri Z."/>
            <person name="Labutti K."/>
            <person name="Lipzen A."/>
            <person name="Lombard V."/>
            <person name="Magnuson J."/>
            <person name="Maillard F."/>
            <person name="Morin E."/>
            <person name="Murat C."/>
            <person name="Nolan M."/>
            <person name="Ohm R."/>
            <person name="Pangilinan J."/>
            <person name="Pereira M."/>
            <person name="Perotto S."/>
            <person name="Peter M."/>
            <person name="Riley R."/>
            <person name="Sitrit Y."/>
            <person name="Stielow B."/>
            <person name="Szollosi G."/>
            <person name="Zifcakova L."/>
            <person name="Stursova M."/>
            <person name="Spatafora J.W."/>
            <person name="Tedersoo L."/>
            <person name="Vaario L.-M."/>
            <person name="Yamada A."/>
            <person name="Yan M."/>
            <person name="Wang P."/>
            <person name="Xu J."/>
            <person name="Bruns T."/>
            <person name="Baldrian P."/>
            <person name="Vilgalys R."/>
            <person name="Henrissat B."/>
            <person name="Grigoriev I.V."/>
            <person name="Hibbett D."/>
            <person name="Nagy L.G."/>
            <person name="Martin F.M."/>
        </authorList>
    </citation>
    <scope>NUCLEOTIDE SEQUENCE</scope>
    <source>
        <strain evidence="13">UH-Tt-Lm1</strain>
    </source>
</reference>
<keyword evidence="2" id="KW-0645">Protease</keyword>
<accession>A0A9P6L1N1</accession>
<dbReference type="Pfam" id="PF00675">
    <property type="entry name" value="Peptidase_M16"/>
    <property type="match status" value="1"/>
</dbReference>
<gene>
    <name evidence="13" type="ORF">BJ322DRAFT_1091780</name>
</gene>
<keyword evidence="6" id="KW-0482">Metalloprotease</keyword>
<dbReference type="GO" id="GO:0005829">
    <property type="term" value="C:cytosol"/>
    <property type="evidence" value="ECO:0007669"/>
    <property type="project" value="TreeGrafter"/>
</dbReference>
<dbReference type="Pfam" id="PF22456">
    <property type="entry name" value="PqqF-like_C_4"/>
    <property type="match status" value="1"/>
</dbReference>
<evidence type="ECO:0000313" key="13">
    <source>
        <dbReference type="EMBL" id="KAF9778650.1"/>
    </source>
</evidence>
<dbReference type="Pfam" id="PF05193">
    <property type="entry name" value="Peptidase_M16_C"/>
    <property type="match status" value="1"/>
</dbReference>
<dbReference type="GO" id="GO:0043171">
    <property type="term" value="P:peptide catabolic process"/>
    <property type="evidence" value="ECO:0007669"/>
    <property type="project" value="TreeGrafter"/>
</dbReference>
<dbReference type="PANTHER" id="PTHR43690:SF18">
    <property type="entry name" value="INSULIN-DEGRADING ENZYME-RELATED"/>
    <property type="match status" value="1"/>
</dbReference>
<dbReference type="GO" id="GO:0051603">
    <property type="term" value="P:proteolysis involved in protein catabolic process"/>
    <property type="evidence" value="ECO:0007669"/>
    <property type="project" value="TreeGrafter"/>
</dbReference>
<dbReference type="InterPro" id="IPR011249">
    <property type="entry name" value="Metalloenz_LuxS/M16"/>
</dbReference>
<evidence type="ECO:0000256" key="5">
    <source>
        <dbReference type="ARBA" id="ARBA00022833"/>
    </source>
</evidence>
<evidence type="ECO:0000259" key="12">
    <source>
        <dbReference type="Pfam" id="PF22456"/>
    </source>
</evidence>
<dbReference type="SUPFAM" id="SSF63411">
    <property type="entry name" value="LuxS/MPP-like metallohydrolase"/>
    <property type="match status" value="4"/>
</dbReference>
<dbReference type="EMBL" id="WIUZ02000022">
    <property type="protein sequence ID" value="KAF9778650.1"/>
    <property type="molecule type" value="Genomic_DNA"/>
</dbReference>
<dbReference type="FunFam" id="3.30.830.10:FF:000005">
    <property type="entry name" value="nardilysin isoform X1"/>
    <property type="match status" value="1"/>
</dbReference>
<dbReference type="InterPro" id="IPR011765">
    <property type="entry name" value="Pept_M16_N"/>
</dbReference>
<dbReference type="GO" id="GO:0004222">
    <property type="term" value="F:metalloendopeptidase activity"/>
    <property type="evidence" value="ECO:0007669"/>
    <property type="project" value="InterPro"/>
</dbReference>
<dbReference type="PROSITE" id="PS00143">
    <property type="entry name" value="INSULINASE"/>
    <property type="match status" value="1"/>
</dbReference>
<reference evidence="13" key="1">
    <citation type="journal article" date="2020" name="Nat. Commun.">
        <title>Large-scale genome sequencing of mycorrhizal fungi provides insights into the early evolution of symbiotic traits.</title>
        <authorList>
            <person name="Miyauchi S."/>
            <person name="Kiss E."/>
            <person name="Kuo A."/>
            <person name="Drula E."/>
            <person name="Kohler A."/>
            <person name="Sanchez-Garcia M."/>
            <person name="Morin E."/>
            <person name="Andreopoulos B."/>
            <person name="Barry K.W."/>
            <person name="Bonito G."/>
            <person name="Buee M."/>
            <person name="Carver A."/>
            <person name="Chen C."/>
            <person name="Cichocki N."/>
            <person name="Clum A."/>
            <person name="Culley D."/>
            <person name="Crous P.W."/>
            <person name="Fauchery L."/>
            <person name="Girlanda M."/>
            <person name="Hayes R.D."/>
            <person name="Keri Z."/>
            <person name="LaButti K."/>
            <person name="Lipzen A."/>
            <person name="Lombard V."/>
            <person name="Magnuson J."/>
            <person name="Maillard F."/>
            <person name="Murat C."/>
            <person name="Nolan M."/>
            <person name="Ohm R.A."/>
            <person name="Pangilinan J."/>
            <person name="Pereira M.F."/>
            <person name="Perotto S."/>
            <person name="Peter M."/>
            <person name="Pfister S."/>
            <person name="Riley R."/>
            <person name="Sitrit Y."/>
            <person name="Stielow J.B."/>
            <person name="Szollosi G."/>
            <person name="Zifcakova L."/>
            <person name="Stursova M."/>
            <person name="Spatafora J.W."/>
            <person name="Tedersoo L."/>
            <person name="Vaario L.M."/>
            <person name="Yamada A."/>
            <person name="Yan M."/>
            <person name="Wang P."/>
            <person name="Xu J."/>
            <person name="Bruns T."/>
            <person name="Baldrian P."/>
            <person name="Vilgalys R."/>
            <person name="Dunand C."/>
            <person name="Henrissat B."/>
            <person name="Grigoriev I.V."/>
            <person name="Hibbett D."/>
            <person name="Nagy L.G."/>
            <person name="Martin F.M."/>
        </authorList>
    </citation>
    <scope>NUCLEOTIDE SEQUENCE</scope>
    <source>
        <strain evidence="13">UH-Tt-Lm1</strain>
    </source>
</reference>
<evidence type="ECO:0000256" key="4">
    <source>
        <dbReference type="ARBA" id="ARBA00022801"/>
    </source>
</evidence>
<dbReference type="FunFam" id="3.30.830.10:FF:000003">
    <property type="entry name" value="Insulin-degrading enzyme"/>
    <property type="match status" value="1"/>
</dbReference>
<name>A0A9P6L1N1_9AGAM</name>
<evidence type="ECO:0000256" key="7">
    <source>
        <dbReference type="RuleBase" id="RU004447"/>
    </source>
</evidence>
<proteinExistence type="inferred from homology"/>
<evidence type="ECO:0000259" key="11">
    <source>
        <dbReference type="Pfam" id="PF16187"/>
    </source>
</evidence>
<keyword evidence="14" id="KW-1185">Reference proteome</keyword>
<comment type="similarity">
    <text evidence="1 7">Belongs to the peptidase M16 family.</text>
</comment>
<evidence type="ECO:0000259" key="9">
    <source>
        <dbReference type="Pfam" id="PF00675"/>
    </source>
</evidence>
<feature type="domain" description="Coenzyme PQQ synthesis protein F-like C-terminal lobe" evidence="12">
    <location>
        <begin position="842"/>
        <end position="939"/>
    </location>
</feature>
<dbReference type="GO" id="GO:0005739">
    <property type="term" value="C:mitochondrion"/>
    <property type="evidence" value="ECO:0007669"/>
    <property type="project" value="TreeGrafter"/>
</dbReference>
<organism evidence="13 14">
    <name type="scientific">Thelephora terrestris</name>
    <dbReference type="NCBI Taxonomy" id="56493"/>
    <lineage>
        <taxon>Eukaryota</taxon>
        <taxon>Fungi</taxon>
        <taxon>Dikarya</taxon>
        <taxon>Basidiomycota</taxon>
        <taxon>Agaricomycotina</taxon>
        <taxon>Agaricomycetes</taxon>
        <taxon>Thelephorales</taxon>
        <taxon>Thelephoraceae</taxon>
        <taxon>Thelephora</taxon>
    </lineage>
</organism>
<dbReference type="Pfam" id="PF16187">
    <property type="entry name" value="Peptidase_M16_M"/>
    <property type="match status" value="1"/>
</dbReference>
<dbReference type="Gene3D" id="3.30.830.10">
    <property type="entry name" value="Metalloenzyme, LuxS/M16 peptidase-like"/>
    <property type="match status" value="4"/>
</dbReference>
<evidence type="ECO:0000256" key="6">
    <source>
        <dbReference type="ARBA" id="ARBA00023049"/>
    </source>
</evidence>
<dbReference type="OrthoDB" id="952271at2759"/>
<dbReference type="InterPro" id="IPR007863">
    <property type="entry name" value="Peptidase_M16_C"/>
</dbReference>
<keyword evidence="3" id="KW-0479">Metal-binding</keyword>
<dbReference type="InterPro" id="IPR050626">
    <property type="entry name" value="Peptidase_M16"/>
</dbReference>
<feature type="region of interest" description="Disordered" evidence="8">
    <location>
        <begin position="1019"/>
        <end position="1038"/>
    </location>
</feature>
<sequence length="1038" mass="117102">MAKPGGPRRTGPWRTGIARGGGRLELNTLLPKPRLMIEPNIGDHWQEHEAGYKVFVGKIEKPDCDERGYRILEPENGLKVVLVHDPLADKSAACLRVAVGSLHDPTDMYGTAHFCEHMITKGTRPFPAESDFISFVKVNGGVRNAGTSPSHTHYWFSIAPPSLLEAIPRLAAFFESPLFTPNVVAREVNAVDSENKRNLQDDSRRALQVERSLSAPGHPWRAFSTGNIDSLTSAARKRAIEEKWSSVVILPDGDGGPVGRETRRRLIEWVEQQYCPGRMTLAILGRESLDTLTGIVTRLFSSIPNRGLVRRPVIMGDPWTEDQQRCIIFIKTIRDKYEFKLTFAIPNQSPQYLTKPASFLAHLIAHEGPGSVFSYLKNMGLLLSISAGPQTWNRGVQLFAVSGRLTHLGYYNYVKVVRAIFSYISLLKTSTSSFPPCFEEFRELSDIFFRNREKSQPHAYVISLTARLEEDPPAQWLLTAGSLYREYNEEVIKSVLDCLSPEKARLALSARDHENLARGSQITWQKEMWYGTEYTVQKFNSEILEEPIVIPELHLPHPNRFIPKNLGVARGGISTAPTYPACVLEKESLRVWYKRDNTFWVPKGHVYVDLKYPSAGATARHVVLTRLVVNLVCDGLDEVTYSASLAGLRYSLDHHSEGVYICVSGYHDKLLLLLQVVLEKIKNLLPREDRLEVFKEKAIRDYRNYSFQKPADHAGYYARYLVNALEWTPEEKLPEVAAISVEDVQVHHASILSRLYGEVLVIGNFTEKEATALASLVKDQLQYQAPPPKEIPVPKSLIIPAGKSYSYRKLVTDTEELNCGLAFDFHFGDNADQDLRRKADFLRHLIDEPAFSTLRTREQLGYIVATLRWSSVGTTALRFRVQSRKDPVFLEERIESFLSSFFEQLKTMSDEDFSIRRRGLIMKKLEKSKNLAEEAGDYWNQIRSGYYNFSQDEADAAALESVTKAQMLEMYETYLLQSGPLRRTLAVHMISRKLEAALPLPGKVTEIVDIHGFKAGLDSTPGAAPVAPHTPSIPGSRM</sequence>
<protein>
    <submittedName>
        <fullName evidence="13">LuxS/MPP-like metallohydrolase</fullName>
    </submittedName>
</protein>
<comment type="caution">
    <text evidence="13">The sequence shown here is derived from an EMBL/GenBank/DDBJ whole genome shotgun (WGS) entry which is preliminary data.</text>
</comment>
<evidence type="ECO:0000256" key="3">
    <source>
        <dbReference type="ARBA" id="ARBA00022723"/>
    </source>
</evidence>
<evidence type="ECO:0000256" key="8">
    <source>
        <dbReference type="SAM" id="MobiDB-lite"/>
    </source>
</evidence>
<feature type="domain" description="Peptidase M16 middle/third" evidence="11">
    <location>
        <begin position="449"/>
        <end position="733"/>
    </location>
</feature>
<dbReference type="InterPro" id="IPR001431">
    <property type="entry name" value="Pept_M16_Zn_BS"/>
</dbReference>
<dbReference type="Proteomes" id="UP000736335">
    <property type="component" value="Unassembled WGS sequence"/>
</dbReference>
<feature type="domain" description="Peptidase M16 N-terminal" evidence="9">
    <location>
        <begin position="79"/>
        <end position="216"/>
    </location>
</feature>
<keyword evidence="4" id="KW-0378">Hydrolase</keyword>
<evidence type="ECO:0000256" key="1">
    <source>
        <dbReference type="ARBA" id="ARBA00007261"/>
    </source>
</evidence>
<evidence type="ECO:0000259" key="10">
    <source>
        <dbReference type="Pfam" id="PF05193"/>
    </source>
</evidence>